<evidence type="ECO:0000259" key="3">
    <source>
        <dbReference type="Pfam" id="PF01156"/>
    </source>
</evidence>
<dbReference type="InterPro" id="IPR001910">
    <property type="entry name" value="Inosine/uridine_hydrolase_dom"/>
</dbReference>
<keyword evidence="2" id="KW-0326">Glycosidase</keyword>
<comment type="caution">
    <text evidence="4">The sequence shown here is derived from an EMBL/GenBank/DDBJ whole genome shotgun (WGS) entry which is preliminary data.</text>
</comment>
<dbReference type="InterPro" id="IPR036452">
    <property type="entry name" value="Ribo_hydro-like"/>
</dbReference>
<name>A0A4R2J7X5_9PSEU</name>
<dbReference type="Pfam" id="PF01156">
    <property type="entry name" value="IU_nuc_hydro"/>
    <property type="match status" value="1"/>
</dbReference>
<evidence type="ECO:0000313" key="4">
    <source>
        <dbReference type="EMBL" id="TCO53762.1"/>
    </source>
</evidence>
<dbReference type="PROSITE" id="PS01247">
    <property type="entry name" value="IUNH"/>
    <property type="match status" value="1"/>
</dbReference>
<organism evidence="4 5">
    <name type="scientific">Actinocrispum wychmicini</name>
    <dbReference type="NCBI Taxonomy" id="1213861"/>
    <lineage>
        <taxon>Bacteria</taxon>
        <taxon>Bacillati</taxon>
        <taxon>Actinomycetota</taxon>
        <taxon>Actinomycetes</taxon>
        <taxon>Pseudonocardiales</taxon>
        <taxon>Pseudonocardiaceae</taxon>
        <taxon>Actinocrispum</taxon>
    </lineage>
</organism>
<evidence type="ECO:0000313" key="5">
    <source>
        <dbReference type="Proteomes" id="UP000295680"/>
    </source>
</evidence>
<dbReference type="EMBL" id="SLWS01000010">
    <property type="protein sequence ID" value="TCO53762.1"/>
    <property type="molecule type" value="Genomic_DNA"/>
</dbReference>
<evidence type="ECO:0000256" key="2">
    <source>
        <dbReference type="ARBA" id="ARBA00023295"/>
    </source>
</evidence>
<dbReference type="GO" id="GO:0045437">
    <property type="term" value="F:uridine nucleosidase activity"/>
    <property type="evidence" value="ECO:0007669"/>
    <property type="project" value="UniProtKB-ARBA"/>
</dbReference>
<dbReference type="InterPro" id="IPR000225">
    <property type="entry name" value="Armadillo"/>
</dbReference>
<dbReference type="Gene3D" id="3.90.245.10">
    <property type="entry name" value="Ribonucleoside hydrolase-like"/>
    <property type="match status" value="1"/>
</dbReference>
<dbReference type="RefSeq" id="WP_132123707.1">
    <property type="nucleotide sequence ID" value="NZ_SLWS01000010.1"/>
</dbReference>
<keyword evidence="1" id="KW-0378">Hydrolase</keyword>
<accession>A0A4R2J7X5</accession>
<dbReference type="OrthoDB" id="9797882at2"/>
<reference evidence="4 5" key="1">
    <citation type="submission" date="2019-03" db="EMBL/GenBank/DDBJ databases">
        <title>Genomic Encyclopedia of Type Strains, Phase IV (KMG-IV): sequencing the most valuable type-strain genomes for metagenomic binning, comparative biology and taxonomic classification.</title>
        <authorList>
            <person name="Goeker M."/>
        </authorList>
    </citation>
    <scope>NUCLEOTIDE SEQUENCE [LARGE SCALE GENOMIC DNA]</scope>
    <source>
        <strain evidence="4 5">DSM 45934</strain>
    </source>
</reference>
<dbReference type="SUPFAM" id="SSF53590">
    <property type="entry name" value="Nucleoside hydrolase"/>
    <property type="match status" value="1"/>
</dbReference>
<dbReference type="Proteomes" id="UP000295680">
    <property type="component" value="Unassembled WGS sequence"/>
</dbReference>
<dbReference type="GO" id="GO:0008477">
    <property type="term" value="F:purine nucleosidase activity"/>
    <property type="evidence" value="ECO:0007669"/>
    <property type="project" value="TreeGrafter"/>
</dbReference>
<dbReference type="AlphaFoldDB" id="A0A4R2J7X5"/>
<gene>
    <name evidence="4" type="ORF">EV192_110354</name>
</gene>
<dbReference type="InterPro" id="IPR023186">
    <property type="entry name" value="IUNH"/>
</dbReference>
<dbReference type="GO" id="GO:0005829">
    <property type="term" value="C:cytosol"/>
    <property type="evidence" value="ECO:0007669"/>
    <property type="project" value="TreeGrafter"/>
</dbReference>
<dbReference type="InterPro" id="IPR015910">
    <property type="entry name" value="I/U_nuclsd_hydro_CS"/>
</dbReference>
<feature type="domain" description="Inosine/uridine-preferring nucleoside hydrolase" evidence="3">
    <location>
        <begin position="5"/>
        <end position="307"/>
    </location>
</feature>
<sequence>MPRKLILDVDTGTDDAVAIMFAALHPDLDLVGVTTVNGNVPLAATTDNTLRVLDHIGRADIPVYPGLAGPIARHGFPGRLHFAQGTKNDMHGGALPLPAATSSAQPTGAVEFLVETLRSTSDPVTLVAVGPLSNVATALAIDPSIVDAVAQVVIMGGAHAYGNVTASAEFNIWVDPEAANMVFAAGFERLTLVPLDATHQALITRADCAAFAALGTPAGTAAATLITRRIDAYSANHGAKVDQTAPVHDAVCTAYLVRPDVVSTRRVHVTVETIGVHTIGRTVMDLRPNAEAPNADVAFTADKDLFTQLLTAVLAGQSA</sequence>
<keyword evidence="5" id="KW-1185">Reference proteome</keyword>
<dbReference type="PANTHER" id="PTHR12304">
    <property type="entry name" value="INOSINE-URIDINE PREFERRING NUCLEOSIDE HYDROLASE"/>
    <property type="match status" value="1"/>
</dbReference>
<dbReference type="PANTHER" id="PTHR12304:SF4">
    <property type="entry name" value="URIDINE NUCLEOSIDASE"/>
    <property type="match status" value="1"/>
</dbReference>
<dbReference type="GO" id="GO:0006152">
    <property type="term" value="P:purine nucleoside catabolic process"/>
    <property type="evidence" value="ECO:0007669"/>
    <property type="project" value="TreeGrafter"/>
</dbReference>
<dbReference type="PROSITE" id="PS50176">
    <property type="entry name" value="ARM_REPEAT"/>
    <property type="match status" value="1"/>
</dbReference>
<proteinExistence type="predicted"/>
<protein>
    <submittedName>
        <fullName evidence="4">Purine nucleosidase/ribosylpyrimidine nucleosidase</fullName>
    </submittedName>
</protein>
<evidence type="ECO:0000256" key="1">
    <source>
        <dbReference type="ARBA" id="ARBA00022801"/>
    </source>
</evidence>